<keyword evidence="4 6" id="KW-0472">Membrane</keyword>
<feature type="compositionally biased region" description="Basic and acidic residues" evidence="5">
    <location>
        <begin position="9"/>
        <end position="24"/>
    </location>
</feature>
<keyword evidence="3 6" id="KW-1133">Transmembrane helix</keyword>
<evidence type="ECO:0000256" key="3">
    <source>
        <dbReference type="ARBA" id="ARBA00022989"/>
    </source>
</evidence>
<evidence type="ECO:0000256" key="1">
    <source>
        <dbReference type="ARBA" id="ARBA00004141"/>
    </source>
</evidence>
<evidence type="ECO:0000256" key="5">
    <source>
        <dbReference type="SAM" id="MobiDB-lite"/>
    </source>
</evidence>
<feature type="transmembrane region" description="Helical" evidence="6">
    <location>
        <begin position="403"/>
        <end position="436"/>
    </location>
</feature>
<dbReference type="PANTHER" id="PTHR11814">
    <property type="entry name" value="SULFATE TRANSPORTER"/>
    <property type="match status" value="1"/>
</dbReference>
<dbReference type="Pfam" id="PF01740">
    <property type="entry name" value="STAS"/>
    <property type="match status" value="1"/>
</dbReference>
<dbReference type="OrthoDB" id="9769739at2"/>
<evidence type="ECO:0000256" key="4">
    <source>
        <dbReference type="ARBA" id="ARBA00023136"/>
    </source>
</evidence>
<feature type="transmembrane region" description="Helical" evidence="6">
    <location>
        <begin position="209"/>
        <end position="227"/>
    </location>
</feature>
<keyword evidence="2 6" id="KW-0812">Transmembrane</keyword>
<feature type="transmembrane region" description="Helical" evidence="6">
    <location>
        <begin position="456"/>
        <end position="488"/>
    </location>
</feature>
<evidence type="ECO:0000313" key="9">
    <source>
        <dbReference type="Proteomes" id="UP000319263"/>
    </source>
</evidence>
<dbReference type="PROSITE" id="PS50801">
    <property type="entry name" value="STAS"/>
    <property type="match status" value="1"/>
</dbReference>
<dbReference type="InterPro" id="IPR036513">
    <property type="entry name" value="STAS_dom_sf"/>
</dbReference>
<accession>A0A516Q048</accession>
<evidence type="ECO:0000256" key="2">
    <source>
        <dbReference type="ARBA" id="ARBA00022692"/>
    </source>
</evidence>
<feature type="transmembrane region" description="Helical" evidence="6">
    <location>
        <begin position="247"/>
        <end position="270"/>
    </location>
</feature>
<dbReference type="AlphaFoldDB" id="A0A516Q048"/>
<organism evidence="8 9">
    <name type="scientific">Microlunatus elymi</name>
    <dbReference type="NCBI Taxonomy" id="2596828"/>
    <lineage>
        <taxon>Bacteria</taxon>
        <taxon>Bacillati</taxon>
        <taxon>Actinomycetota</taxon>
        <taxon>Actinomycetes</taxon>
        <taxon>Propionibacteriales</taxon>
        <taxon>Propionibacteriaceae</taxon>
        <taxon>Microlunatus</taxon>
    </lineage>
</organism>
<feature type="transmembrane region" description="Helical" evidence="6">
    <location>
        <begin position="277"/>
        <end position="297"/>
    </location>
</feature>
<dbReference type="GO" id="GO:0055085">
    <property type="term" value="P:transmembrane transport"/>
    <property type="evidence" value="ECO:0007669"/>
    <property type="project" value="InterPro"/>
</dbReference>
<protein>
    <submittedName>
        <fullName evidence="8">SulP family inorganic anion transporter</fullName>
    </submittedName>
</protein>
<dbReference type="Gene3D" id="3.30.750.24">
    <property type="entry name" value="STAS domain"/>
    <property type="match status" value="1"/>
</dbReference>
<feature type="transmembrane region" description="Helical" evidence="6">
    <location>
        <begin position="317"/>
        <end position="340"/>
    </location>
</feature>
<evidence type="ECO:0000259" key="7">
    <source>
        <dbReference type="PROSITE" id="PS50801"/>
    </source>
</evidence>
<reference evidence="8 9" key="1">
    <citation type="submission" date="2019-07" db="EMBL/GenBank/DDBJ databases">
        <title>Microlunatus dokdonensis sp. nov. isolated from the rhizospheric soil of the wild plant Elymus tsukushiensis.</title>
        <authorList>
            <person name="Ghim S.-Y."/>
            <person name="Hwang Y.-J."/>
            <person name="Son J.-S."/>
            <person name="Shin J.-H."/>
        </authorList>
    </citation>
    <scope>NUCLEOTIDE SEQUENCE [LARGE SCALE GENOMIC DNA]</scope>
    <source>
        <strain evidence="8 9">KUDC0627</strain>
    </source>
</reference>
<dbReference type="Proteomes" id="UP000319263">
    <property type="component" value="Chromosome"/>
</dbReference>
<comment type="subcellular location">
    <subcellularLocation>
        <location evidence="1">Membrane</location>
        <topology evidence="1">Multi-pass membrane protein</topology>
    </subcellularLocation>
</comment>
<evidence type="ECO:0000313" key="8">
    <source>
        <dbReference type="EMBL" id="QDP96803.1"/>
    </source>
</evidence>
<feature type="region of interest" description="Disordered" evidence="5">
    <location>
        <begin position="1"/>
        <end position="77"/>
    </location>
</feature>
<name>A0A516Q048_9ACTN</name>
<feature type="domain" description="STAS" evidence="7">
    <location>
        <begin position="511"/>
        <end position="627"/>
    </location>
</feature>
<dbReference type="SUPFAM" id="SSF52091">
    <property type="entry name" value="SpoIIaa-like"/>
    <property type="match status" value="1"/>
</dbReference>
<gene>
    <name evidence="8" type="ORF">FOE78_13595</name>
</gene>
<dbReference type="EMBL" id="CP041692">
    <property type="protein sequence ID" value="QDP96803.1"/>
    <property type="molecule type" value="Genomic_DNA"/>
</dbReference>
<dbReference type="InterPro" id="IPR011547">
    <property type="entry name" value="SLC26A/SulP_dom"/>
</dbReference>
<dbReference type="CDD" id="cd07042">
    <property type="entry name" value="STAS_SulP_like_sulfate_transporter"/>
    <property type="match status" value="1"/>
</dbReference>
<feature type="transmembrane region" description="Helical" evidence="6">
    <location>
        <begin position="176"/>
        <end position="197"/>
    </location>
</feature>
<feature type="transmembrane region" description="Helical" evidence="6">
    <location>
        <begin position="132"/>
        <end position="156"/>
    </location>
</feature>
<dbReference type="GO" id="GO:0016020">
    <property type="term" value="C:membrane"/>
    <property type="evidence" value="ECO:0007669"/>
    <property type="project" value="UniProtKB-SubCell"/>
</dbReference>
<dbReference type="InterPro" id="IPR002645">
    <property type="entry name" value="STAS_dom"/>
</dbReference>
<keyword evidence="9" id="KW-1185">Reference proteome</keyword>
<evidence type="ECO:0000256" key="6">
    <source>
        <dbReference type="SAM" id="Phobius"/>
    </source>
</evidence>
<dbReference type="KEGG" id="mik:FOE78_13595"/>
<sequence>MDLQPTLVDQDRDRPRGGRDHHPESAAGGIHHRDHRRGGDRGVDHPQLRRTSAEFGRGIGTDSGGHRRRPRADRQPAAASVINLRPVRGWLSWFSLRTWKKDVPAGLVLGIESVPDGLAQGLLAGVNPVFGLYGYVFGTIFGALATSSAFMTIQATGAMSVVVSDVTQVHGNSEDAHRALFTLTLLTGLIMLGLGIARLGWIVRWVPNAVLTGFVNAVAVNIVLGQLDNLTGYDSSGANRLLKALDSVIHLPGWSWPDVAVGVLTMIIIVATGRTRIGALGMVLAIVVGSAVAAVPGMKVHQLQDITDVPAGLPAPVLPDLGAVPALIVPAVALAFVGLVQGAAISRSVPNPDGSYPDPSGDFRGQGIANIATGLLQGMPVGGSMSATAIITNSGARSRIAQLVAGVTMIIVIVTLSGLVGYVAMPALAGLLIVVGVQTLKPHQVLMVWRTGAVQASVMAATFILTLVIPLQYAVLAGIAISIILHVAQQSNRVAVRRWSITDDGAIEETEPPATLGVDEVVVLRPYGSLFFASAGTFEDALPGIDPASHNSVVIITLRGKEDLGSTFINVITRYATRLADAGCLLKISGTSESVRRQLVSTRAISTLGPANVYAMTSTLTESTMAAKHDAAEWINGNIEPAAEESAEHGGGPGWFHDAVRWGKVHLLRRH</sequence>
<proteinExistence type="predicted"/>
<dbReference type="InterPro" id="IPR001902">
    <property type="entry name" value="SLC26A/SulP_fam"/>
</dbReference>
<dbReference type="Pfam" id="PF00916">
    <property type="entry name" value="Sulfate_transp"/>
    <property type="match status" value="1"/>
</dbReference>
<feature type="compositionally biased region" description="Basic and acidic residues" evidence="5">
    <location>
        <begin position="37"/>
        <end position="47"/>
    </location>
</feature>